<dbReference type="GO" id="GO:0016020">
    <property type="term" value="C:membrane"/>
    <property type="evidence" value="ECO:0007669"/>
    <property type="project" value="UniProtKB-SubCell"/>
</dbReference>
<keyword evidence="5 6" id="KW-0472">Membrane</keyword>
<evidence type="ECO:0000256" key="5">
    <source>
        <dbReference type="ARBA" id="ARBA00023136"/>
    </source>
</evidence>
<feature type="transmembrane region" description="Helical" evidence="6">
    <location>
        <begin position="27"/>
        <end position="49"/>
    </location>
</feature>
<evidence type="ECO:0000313" key="7">
    <source>
        <dbReference type="EMBL" id="SFU71172.1"/>
    </source>
</evidence>
<dbReference type="STRING" id="392015.SAMN05421543_106164"/>
<evidence type="ECO:0000256" key="4">
    <source>
        <dbReference type="ARBA" id="ARBA00022989"/>
    </source>
</evidence>
<name>A0A1I7IE26_9BACL</name>
<dbReference type="OrthoDB" id="2692128at2"/>
<evidence type="ECO:0000256" key="3">
    <source>
        <dbReference type="ARBA" id="ARBA00022692"/>
    </source>
</evidence>
<dbReference type="RefSeq" id="WP_074951088.1">
    <property type="nucleotide sequence ID" value="NZ_FPBV01000006.1"/>
</dbReference>
<dbReference type="EMBL" id="FPBV01000006">
    <property type="protein sequence ID" value="SFU71172.1"/>
    <property type="molecule type" value="Genomic_DNA"/>
</dbReference>
<keyword evidence="3 6" id="KW-0812">Transmembrane</keyword>
<dbReference type="Proteomes" id="UP000183508">
    <property type="component" value="Unassembled WGS sequence"/>
</dbReference>
<proteinExistence type="inferred from homology"/>
<reference evidence="8" key="1">
    <citation type="submission" date="2016-10" db="EMBL/GenBank/DDBJ databases">
        <authorList>
            <person name="Varghese N."/>
        </authorList>
    </citation>
    <scope>NUCLEOTIDE SEQUENCE [LARGE SCALE GENOMIC DNA]</scope>
    <source>
        <strain evidence="8">DSM 17980</strain>
    </source>
</reference>
<dbReference type="Pfam" id="PF01679">
    <property type="entry name" value="Pmp3"/>
    <property type="match status" value="1"/>
</dbReference>
<organism evidence="7 8">
    <name type="scientific">Alicyclobacillus macrosporangiidus</name>
    <dbReference type="NCBI Taxonomy" id="392015"/>
    <lineage>
        <taxon>Bacteria</taxon>
        <taxon>Bacillati</taxon>
        <taxon>Bacillota</taxon>
        <taxon>Bacilli</taxon>
        <taxon>Bacillales</taxon>
        <taxon>Alicyclobacillaceae</taxon>
        <taxon>Alicyclobacillus</taxon>
    </lineage>
</organism>
<dbReference type="AlphaFoldDB" id="A0A1I7IE26"/>
<evidence type="ECO:0000313" key="8">
    <source>
        <dbReference type="Proteomes" id="UP000183508"/>
    </source>
</evidence>
<comment type="subcellular location">
    <subcellularLocation>
        <location evidence="1">Membrane</location>
    </subcellularLocation>
</comment>
<gene>
    <name evidence="7" type="ORF">SAMN05421543_106164</name>
</gene>
<comment type="similarity">
    <text evidence="2">Belongs to the UPF0057 (PMP3) family.</text>
</comment>
<evidence type="ECO:0000256" key="1">
    <source>
        <dbReference type="ARBA" id="ARBA00004370"/>
    </source>
</evidence>
<dbReference type="InterPro" id="IPR000612">
    <property type="entry name" value="PMP3"/>
</dbReference>
<protein>
    <submittedName>
        <fullName evidence="7">Uncharacterized membrane protein YqaE, homolog of Blt101, UPF0057 family</fullName>
    </submittedName>
</protein>
<evidence type="ECO:0000256" key="6">
    <source>
        <dbReference type="SAM" id="Phobius"/>
    </source>
</evidence>
<sequence>MRYFLAIVLPPVAVLFCGKPLSALLNLILWCFGLIPGIVHALFVVKSFYEERALKRVERAVIASARVSHRDAVGISQQLRERATHSRSEH</sequence>
<accession>A0A1I7IE26</accession>
<keyword evidence="8" id="KW-1185">Reference proteome</keyword>
<evidence type="ECO:0000256" key="2">
    <source>
        <dbReference type="ARBA" id="ARBA00009530"/>
    </source>
</evidence>
<keyword evidence="4 6" id="KW-1133">Transmembrane helix</keyword>